<dbReference type="SUPFAM" id="SSF50249">
    <property type="entry name" value="Nucleic acid-binding proteins"/>
    <property type="match status" value="2"/>
</dbReference>
<evidence type="ECO:0000256" key="1">
    <source>
        <dbReference type="ARBA" id="ARBA00023125"/>
    </source>
</evidence>
<gene>
    <name evidence="2" type="ORF">HY544_02920</name>
</gene>
<accession>A0A8T3YKU7</accession>
<dbReference type="Proteomes" id="UP000732298">
    <property type="component" value="Unassembled WGS sequence"/>
</dbReference>
<protein>
    <recommendedName>
        <fullName evidence="4">DUF2240 family protein</fullName>
    </recommendedName>
</protein>
<dbReference type="PANTHER" id="PTHR13356:SF0">
    <property type="entry name" value="SOSS COMPLEX SUBUNIT B HOMOLOG"/>
    <property type="match status" value="1"/>
</dbReference>
<dbReference type="GO" id="GO:0003677">
    <property type="term" value="F:DNA binding"/>
    <property type="evidence" value="ECO:0007669"/>
    <property type="project" value="UniProtKB-KW"/>
</dbReference>
<sequence length="273" mass="30223">MDSEHERIMGEIARGTGRTQDDIRQMVEAKKGKFSGLLTDTGAAIMVAKELGVRTGSASAETTRISDLKEGMNNIDVVARIKTLFPPRQFDRNGRKGQLQNALLWDGSGEVRATFWNSDVEKFGLAKAGSSDVIRLENCAVSSYNGALQLSLNYNSRVTLAKNEDAPRIEKRQSKLEELEHGMNDVCVEVTVKKIFPAKEFENERGKGKVMNFIIAQGLEEMRATAWAEMCDTIEEIGEGAKVRIEGAYVKENRGENELHLGRNARAEKGIEG</sequence>
<keyword evidence="1" id="KW-0238">DNA-binding</keyword>
<evidence type="ECO:0000313" key="2">
    <source>
        <dbReference type="EMBL" id="MBI4210432.1"/>
    </source>
</evidence>
<reference evidence="2" key="1">
    <citation type="submission" date="2020-07" db="EMBL/GenBank/DDBJ databases">
        <title>Huge and variable diversity of episymbiotic CPR bacteria and DPANN archaea in groundwater ecosystems.</title>
        <authorList>
            <person name="He C.Y."/>
            <person name="Keren R."/>
            <person name="Whittaker M."/>
            <person name="Farag I.F."/>
            <person name="Doudna J."/>
            <person name="Cate J.H.D."/>
            <person name="Banfield J.F."/>
        </authorList>
    </citation>
    <scope>NUCLEOTIDE SEQUENCE</scope>
    <source>
        <strain evidence="2">NC_groundwater_1296_Ag_S-0.2um_52_80</strain>
    </source>
</reference>
<dbReference type="EMBL" id="JACQPB010000034">
    <property type="protein sequence ID" value="MBI4210432.1"/>
    <property type="molecule type" value="Genomic_DNA"/>
</dbReference>
<dbReference type="GO" id="GO:0000724">
    <property type="term" value="P:double-strand break repair via homologous recombination"/>
    <property type="evidence" value="ECO:0007669"/>
    <property type="project" value="TreeGrafter"/>
</dbReference>
<comment type="caution">
    <text evidence="2">The sequence shown here is derived from an EMBL/GenBank/DDBJ whole genome shotgun (WGS) entry which is preliminary data.</text>
</comment>
<dbReference type="CDD" id="cd04491">
    <property type="entry name" value="SoSSB_OBF"/>
    <property type="match status" value="2"/>
</dbReference>
<evidence type="ECO:0008006" key="4">
    <source>
        <dbReference type="Google" id="ProtNLM"/>
    </source>
</evidence>
<dbReference type="Gene3D" id="2.40.50.140">
    <property type="entry name" value="Nucleic acid-binding proteins"/>
    <property type="match status" value="2"/>
</dbReference>
<dbReference type="InterPro" id="IPR051231">
    <property type="entry name" value="SOSS-B"/>
</dbReference>
<organism evidence="2 3">
    <name type="scientific">Candidatus Iainarchaeum sp</name>
    <dbReference type="NCBI Taxonomy" id="3101447"/>
    <lineage>
        <taxon>Archaea</taxon>
        <taxon>Candidatus Iainarchaeota</taxon>
        <taxon>Candidatus Iainarchaeia</taxon>
        <taxon>Candidatus Iainarchaeales</taxon>
        <taxon>Candidatus Iainarchaeaceae</taxon>
        <taxon>Candidatus Iainarchaeum</taxon>
    </lineage>
</organism>
<dbReference type="InterPro" id="IPR012340">
    <property type="entry name" value="NA-bd_OB-fold"/>
</dbReference>
<proteinExistence type="predicted"/>
<evidence type="ECO:0000313" key="3">
    <source>
        <dbReference type="Proteomes" id="UP000732298"/>
    </source>
</evidence>
<name>A0A8T3YKU7_9ARCH</name>
<dbReference type="PANTHER" id="PTHR13356">
    <property type="entry name" value="OB FOLD NUCLEIC ACID BINDING PROTEIN-RELATED"/>
    <property type="match status" value="1"/>
</dbReference>
<dbReference type="GO" id="GO:0010212">
    <property type="term" value="P:response to ionizing radiation"/>
    <property type="evidence" value="ECO:0007669"/>
    <property type="project" value="TreeGrafter"/>
</dbReference>
<dbReference type="AlphaFoldDB" id="A0A8T3YKU7"/>